<proteinExistence type="inferred from homology"/>
<name>A0ABV3REC5_9SPHN</name>
<comment type="subunit">
    <text evidence="6">Forms polymers.</text>
</comment>
<dbReference type="HAMAP" id="MF_02207">
    <property type="entry name" value="MreB"/>
    <property type="match status" value="1"/>
</dbReference>
<comment type="caution">
    <text evidence="7">The sequence shown here is derived from an EMBL/GenBank/DDBJ whole genome shotgun (WGS) entry which is preliminary data.</text>
</comment>
<gene>
    <name evidence="6" type="primary">mreB</name>
    <name evidence="7" type="ORF">ABUH87_14825</name>
</gene>
<dbReference type="RefSeq" id="WP_367774857.1">
    <property type="nucleotide sequence ID" value="NZ_JBFNXR010000052.1"/>
</dbReference>
<dbReference type="PANTHER" id="PTHR42749">
    <property type="entry name" value="CELL SHAPE-DETERMINING PROTEIN MREB"/>
    <property type="match status" value="1"/>
</dbReference>
<evidence type="ECO:0000256" key="3">
    <source>
        <dbReference type="ARBA" id="ARBA00022840"/>
    </source>
</evidence>
<evidence type="ECO:0000313" key="8">
    <source>
        <dbReference type="Proteomes" id="UP001556118"/>
    </source>
</evidence>
<dbReference type="SUPFAM" id="SSF53067">
    <property type="entry name" value="Actin-like ATPase domain"/>
    <property type="match status" value="2"/>
</dbReference>
<dbReference type="PRINTS" id="PR01652">
    <property type="entry name" value="SHAPEPROTEIN"/>
</dbReference>
<comment type="subcellular location">
    <subcellularLocation>
        <location evidence="6">Cytoplasm</location>
    </subcellularLocation>
    <text evidence="6">Membrane-associated.</text>
</comment>
<organism evidence="7 8">
    <name type="scientific">Novosphingobium rhizovicinum</name>
    <dbReference type="NCBI Taxonomy" id="3228928"/>
    <lineage>
        <taxon>Bacteria</taxon>
        <taxon>Pseudomonadati</taxon>
        <taxon>Pseudomonadota</taxon>
        <taxon>Alphaproteobacteria</taxon>
        <taxon>Sphingomonadales</taxon>
        <taxon>Sphingomonadaceae</taxon>
        <taxon>Novosphingobium</taxon>
    </lineage>
</organism>
<protein>
    <recommendedName>
        <fullName evidence="6">Cell shape-determining protein MreB</fullName>
    </recommendedName>
</protein>
<dbReference type="NCBIfam" id="NF010539">
    <property type="entry name" value="PRK13927.1"/>
    <property type="match status" value="1"/>
</dbReference>
<keyword evidence="4 6" id="KW-0133">Cell shape</keyword>
<comment type="caution">
    <text evidence="6">Lacks conserved residue(s) required for the propagation of feature annotation.</text>
</comment>
<evidence type="ECO:0000256" key="2">
    <source>
        <dbReference type="ARBA" id="ARBA00022741"/>
    </source>
</evidence>
<comment type="function">
    <text evidence="6">Forms membrane-associated dynamic filaments that are essential for cell shape determination. Acts by regulating cell wall synthesis and cell elongation, and thus cell shape. A feedback loop between cell geometry and MreB localization may maintain elongated cell shape by targeting cell wall growth to regions of negative cell wall curvature.</text>
</comment>
<dbReference type="CDD" id="cd10225">
    <property type="entry name" value="ASKHA_NBD_MreB-like"/>
    <property type="match status" value="1"/>
</dbReference>
<dbReference type="Gene3D" id="3.30.420.40">
    <property type="match status" value="2"/>
</dbReference>
<evidence type="ECO:0000256" key="5">
    <source>
        <dbReference type="ARBA" id="ARBA00023458"/>
    </source>
</evidence>
<dbReference type="Pfam" id="PF06723">
    <property type="entry name" value="MreB_Mbl"/>
    <property type="match status" value="1"/>
</dbReference>
<comment type="similarity">
    <text evidence="5 6">Belongs to the FtsA/MreB family.</text>
</comment>
<keyword evidence="8" id="KW-1185">Reference proteome</keyword>
<keyword evidence="1 6" id="KW-0963">Cytoplasm</keyword>
<dbReference type="InterPro" id="IPR004753">
    <property type="entry name" value="MreB"/>
</dbReference>
<reference evidence="7 8" key="1">
    <citation type="submission" date="2024-06" db="EMBL/GenBank/DDBJ databases">
        <title>Novosphingobium rhizovicinus M1R2S20.</title>
        <authorList>
            <person name="Sun J.-Q."/>
        </authorList>
    </citation>
    <scope>NUCLEOTIDE SEQUENCE [LARGE SCALE GENOMIC DNA]</scope>
    <source>
        <strain evidence="7 8">M1R2S20</strain>
    </source>
</reference>
<feature type="binding site" evidence="6">
    <location>
        <begin position="19"/>
        <end position="21"/>
    </location>
    <ligand>
        <name>ATP</name>
        <dbReference type="ChEBI" id="CHEBI:30616"/>
    </ligand>
</feature>
<evidence type="ECO:0000256" key="4">
    <source>
        <dbReference type="ARBA" id="ARBA00022960"/>
    </source>
</evidence>
<keyword evidence="3 6" id="KW-0067">ATP-binding</keyword>
<sequence length="331" mass="35111">MKRLFSWSARPQLAFDVGTANIRVISAADGVLLDEPSVCCFDHRATPSTLIAAGAEAQLMLDRTPQGLKVQRPLYRGVLQDLEAACALLTYARRQVVGRSRLRAGPTLIGIPADATEVERRALLTAAEEGGFGRVRLVSEPMAAAIGAGLPIAEARASMLIECGAGTTEVVVISLGGVAVRKTVRVGGDALDRAISDHVHMEHRVTIGAQTARRVKLELSATGTDDAASLVSLKGRRLGSGLPTVLTLPSSDFDPVVRKHARPIIEAVKDCLAQTPPELSHDVCEFGVTLTGGSAYLPWLGAMITDLSGLEVRVAEHAEHCVARGLQQMLH</sequence>
<dbReference type="InterPro" id="IPR043129">
    <property type="entry name" value="ATPase_NBD"/>
</dbReference>
<evidence type="ECO:0000256" key="6">
    <source>
        <dbReference type="HAMAP-Rule" id="MF_02207"/>
    </source>
</evidence>
<dbReference type="EMBL" id="JBFNXR010000052">
    <property type="protein sequence ID" value="MEW9856410.1"/>
    <property type="molecule type" value="Genomic_DNA"/>
</dbReference>
<dbReference type="PANTHER" id="PTHR42749:SF1">
    <property type="entry name" value="CELL SHAPE-DETERMINING PROTEIN MREB"/>
    <property type="match status" value="1"/>
</dbReference>
<evidence type="ECO:0000313" key="7">
    <source>
        <dbReference type="EMBL" id="MEW9856410.1"/>
    </source>
</evidence>
<keyword evidence="2 6" id="KW-0547">Nucleotide-binding</keyword>
<dbReference type="InterPro" id="IPR056546">
    <property type="entry name" value="MreB_MamK-like"/>
</dbReference>
<feature type="binding site" evidence="6">
    <location>
        <begin position="165"/>
        <end position="167"/>
    </location>
    <ligand>
        <name>ATP</name>
        <dbReference type="ChEBI" id="CHEBI:30616"/>
    </ligand>
</feature>
<dbReference type="Proteomes" id="UP001556118">
    <property type="component" value="Unassembled WGS sequence"/>
</dbReference>
<evidence type="ECO:0000256" key="1">
    <source>
        <dbReference type="ARBA" id="ARBA00022490"/>
    </source>
</evidence>
<accession>A0ABV3REC5</accession>